<sequence>MRAVLWDMDGTLVDTEPLWGKATFRMAESMGRKLTAEARARTVGGTTINTVRVCAENAGIQLSPEDEQRWVQWMFAEVGKLFATGIEFRPGVQRLLTELRDTEIPMALVTNTARQLTDISLATIGPEYFAVSVCADEVEHGKPAPDVYLAAARALGLKPEQCLALEDSPAGMAAAASAGARVIGVPVEPGVQTQEGITALGELFAGQTDLGNITAADLHRAYRQLHGRPRLSV</sequence>
<evidence type="ECO:0000313" key="1">
    <source>
        <dbReference type="EMBL" id="RAV32089.1"/>
    </source>
</evidence>
<dbReference type="Pfam" id="PF00702">
    <property type="entry name" value="Hydrolase"/>
    <property type="match status" value="1"/>
</dbReference>
<dbReference type="SFLD" id="SFLDG01129">
    <property type="entry name" value="C1.5:_HAD__Beta-PGM__Phosphata"/>
    <property type="match status" value="1"/>
</dbReference>
<dbReference type="InterPro" id="IPR006439">
    <property type="entry name" value="HAD-SF_hydro_IA"/>
</dbReference>
<reference evidence="1 2" key="1">
    <citation type="journal article" date="2018" name="Syst. Appl. Microbiol.">
        <title>Corynebacterium heidelbergense sp. nov., isolated from the preen glands of Egyptian geese (Alopochen aegyptiacus).</title>
        <authorList>
            <person name="Braun M.S."/>
            <person name="Wang E."/>
            <person name="Zimmermann S."/>
            <person name="Wink M."/>
        </authorList>
    </citation>
    <scope>NUCLEOTIDE SEQUENCE [LARGE SCALE GENOMIC DNA]</scope>
    <source>
        <strain evidence="1 2">647</strain>
    </source>
</reference>
<dbReference type="PANTHER" id="PTHR18901:SF38">
    <property type="entry name" value="PSEUDOURIDINE-5'-PHOSPHATASE"/>
    <property type="match status" value="1"/>
</dbReference>
<accession>A0A364V639</accession>
<dbReference type="NCBIfam" id="TIGR01509">
    <property type="entry name" value="HAD-SF-IA-v3"/>
    <property type="match status" value="1"/>
</dbReference>
<dbReference type="AlphaFoldDB" id="A0A364V639"/>
<comment type="caution">
    <text evidence="1">The sequence shown here is derived from an EMBL/GenBank/DDBJ whole genome shotgun (WGS) entry which is preliminary data.</text>
</comment>
<dbReference type="SUPFAM" id="SSF56784">
    <property type="entry name" value="HAD-like"/>
    <property type="match status" value="1"/>
</dbReference>
<proteinExistence type="predicted"/>
<dbReference type="InterPro" id="IPR036412">
    <property type="entry name" value="HAD-like_sf"/>
</dbReference>
<dbReference type="PRINTS" id="PR00413">
    <property type="entry name" value="HADHALOGNASE"/>
</dbReference>
<dbReference type="PANTHER" id="PTHR18901">
    <property type="entry name" value="2-DEOXYGLUCOSE-6-PHOSPHATE PHOSPHATASE 2"/>
    <property type="match status" value="1"/>
</dbReference>
<protein>
    <submittedName>
        <fullName evidence="1">HAD family phosphatase</fullName>
    </submittedName>
</protein>
<dbReference type="InterPro" id="IPR023198">
    <property type="entry name" value="PGP-like_dom2"/>
</dbReference>
<dbReference type="SFLD" id="SFLDS00003">
    <property type="entry name" value="Haloacid_Dehalogenase"/>
    <property type="match status" value="1"/>
</dbReference>
<dbReference type="Gene3D" id="3.40.50.1000">
    <property type="entry name" value="HAD superfamily/HAD-like"/>
    <property type="match status" value="1"/>
</dbReference>
<organism evidence="1 2">
    <name type="scientific">Corynebacterium heidelbergense</name>
    <dbReference type="NCBI Taxonomy" id="2055947"/>
    <lineage>
        <taxon>Bacteria</taxon>
        <taxon>Bacillati</taxon>
        <taxon>Actinomycetota</taxon>
        <taxon>Actinomycetes</taxon>
        <taxon>Mycobacteriales</taxon>
        <taxon>Corynebacteriaceae</taxon>
        <taxon>Corynebacterium</taxon>
    </lineage>
</organism>
<gene>
    <name evidence="1" type="ORF">DLJ54_05000</name>
</gene>
<dbReference type="CDD" id="cd07505">
    <property type="entry name" value="HAD_BPGM-like"/>
    <property type="match status" value="1"/>
</dbReference>
<evidence type="ECO:0000313" key="2">
    <source>
        <dbReference type="Proteomes" id="UP000251577"/>
    </source>
</evidence>
<dbReference type="InterPro" id="IPR023214">
    <property type="entry name" value="HAD_sf"/>
</dbReference>
<dbReference type="SFLD" id="SFLDG01135">
    <property type="entry name" value="C1.5.6:_HAD__Beta-PGM__Phospha"/>
    <property type="match status" value="1"/>
</dbReference>
<name>A0A364V639_9CORY</name>
<dbReference type="Proteomes" id="UP000251577">
    <property type="component" value="Unassembled WGS sequence"/>
</dbReference>
<dbReference type="EMBL" id="QHCV01000039">
    <property type="protein sequence ID" value="RAV32089.1"/>
    <property type="molecule type" value="Genomic_DNA"/>
</dbReference>
<keyword evidence="2" id="KW-1185">Reference proteome</keyword>
<dbReference type="Gene3D" id="1.10.150.240">
    <property type="entry name" value="Putative phosphatase, domain 2"/>
    <property type="match status" value="1"/>
</dbReference>